<dbReference type="InterPro" id="IPR000792">
    <property type="entry name" value="Tscrpt_reg_LuxR_C"/>
</dbReference>
<organism evidence="8 9">
    <name type="scientific">Actinoplanes sandaracinus</name>
    <dbReference type="NCBI Taxonomy" id="3045177"/>
    <lineage>
        <taxon>Bacteria</taxon>
        <taxon>Bacillati</taxon>
        <taxon>Actinomycetota</taxon>
        <taxon>Actinomycetes</taxon>
        <taxon>Micromonosporales</taxon>
        <taxon>Micromonosporaceae</taxon>
        <taxon>Actinoplanes</taxon>
    </lineage>
</organism>
<keyword evidence="9" id="KW-1185">Reference proteome</keyword>
<dbReference type="PROSITE" id="PS00622">
    <property type="entry name" value="HTH_LUXR_1"/>
    <property type="match status" value="1"/>
</dbReference>
<dbReference type="PROSITE" id="PS50043">
    <property type="entry name" value="HTH_LUXR_2"/>
    <property type="match status" value="1"/>
</dbReference>
<evidence type="ECO:0000313" key="8">
    <source>
        <dbReference type="EMBL" id="MDI6100394.1"/>
    </source>
</evidence>
<sequence length="239" mass="24837">MNHLKTDGPSAGGIRVMLADDQALIRSGLQMLLSVHPGIEVVGEANDGAEAVDLARRLQPDVVVMDVGMPGTDGVAATRQITADAFTEDPGHTIKVIILTGLGSAPEDVFAALRAGASGYLLKDAAPTELAAAIESVAGGLAYLAPTVTPGVIADIASRSGPVRPVVGIVDRLTPREREILIHMAHGLGNDEIAKTLFLSVATVKTHVCRIIMKLEVTGRTQAVVVAYQSRLVEPGESA</sequence>
<dbReference type="Pfam" id="PF00072">
    <property type="entry name" value="Response_reg"/>
    <property type="match status" value="1"/>
</dbReference>
<dbReference type="CDD" id="cd06170">
    <property type="entry name" value="LuxR_C_like"/>
    <property type="match status" value="1"/>
</dbReference>
<dbReference type="SUPFAM" id="SSF46894">
    <property type="entry name" value="C-terminal effector domain of the bipartite response regulators"/>
    <property type="match status" value="1"/>
</dbReference>
<comment type="caution">
    <text evidence="8">The sequence shown here is derived from an EMBL/GenBank/DDBJ whole genome shotgun (WGS) entry which is preliminary data.</text>
</comment>
<evidence type="ECO:0000259" key="7">
    <source>
        <dbReference type="PROSITE" id="PS50110"/>
    </source>
</evidence>
<dbReference type="InterPro" id="IPR011006">
    <property type="entry name" value="CheY-like_superfamily"/>
</dbReference>
<dbReference type="Gene3D" id="3.40.50.2300">
    <property type="match status" value="1"/>
</dbReference>
<gene>
    <name evidence="8" type="ORF">QLQ12_17440</name>
</gene>
<dbReference type="InterPro" id="IPR058245">
    <property type="entry name" value="NreC/VraR/RcsB-like_REC"/>
</dbReference>
<dbReference type="InterPro" id="IPR016032">
    <property type="entry name" value="Sig_transdc_resp-reg_C-effctor"/>
</dbReference>
<dbReference type="SUPFAM" id="SSF52172">
    <property type="entry name" value="CheY-like"/>
    <property type="match status" value="1"/>
</dbReference>
<evidence type="ECO:0000256" key="2">
    <source>
        <dbReference type="ARBA" id="ARBA00023015"/>
    </source>
</evidence>
<dbReference type="CDD" id="cd17535">
    <property type="entry name" value="REC_NarL-like"/>
    <property type="match status" value="1"/>
</dbReference>
<dbReference type="PANTHER" id="PTHR43214:SF24">
    <property type="entry name" value="TRANSCRIPTIONAL REGULATORY PROTEIN NARL-RELATED"/>
    <property type="match status" value="1"/>
</dbReference>
<dbReference type="Proteomes" id="UP001241758">
    <property type="component" value="Unassembled WGS sequence"/>
</dbReference>
<evidence type="ECO:0000313" key="9">
    <source>
        <dbReference type="Proteomes" id="UP001241758"/>
    </source>
</evidence>
<feature type="domain" description="HTH luxR-type" evidence="6">
    <location>
        <begin position="166"/>
        <end position="231"/>
    </location>
</feature>
<proteinExistence type="predicted"/>
<dbReference type="InterPro" id="IPR039420">
    <property type="entry name" value="WalR-like"/>
</dbReference>
<keyword evidence="1 5" id="KW-0597">Phosphoprotein</keyword>
<reference evidence="8 9" key="1">
    <citation type="submission" date="2023-05" db="EMBL/GenBank/DDBJ databases">
        <title>Actinoplanes sp. NEAU-A12 genome sequencing.</title>
        <authorList>
            <person name="Wang Z.-S."/>
        </authorList>
    </citation>
    <scope>NUCLEOTIDE SEQUENCE [LARGE SCALE GENOMIC DNA]</scope>
    <source>
        <strain evidence="8 9">NEAU-A12</strain>
    </source>
</reference>
<dbReference type="EMBL" id="JASCTH010000010">
    <property type="protein sequence ID" value="MDI6100394.1"/>
    <property type="molecule type" value="Genomic_DNA"/>
</dbReference>
<dbReference type="InterPro" id="IPR001789">
    <property type="entry name" value="Sig_transdc_resp-reg_receiver"/>
</dbReference>
<protein>
    <submittedName>
        <fullName evidence="8">Response regulator transcription factor</fullName>
    </submittedName>
</protein>
<dbReference type="PANTHER" id="PTHR43214">
    <property type="entry name" value="TWO-COMPONENT RESPONSE REGULATOR"/>
    <property type="match status" value="1"/>
</dbReference>
<dbReference type="RefSeq" id="WP_282761140.1">
    <property type="nucleotide sequence ID" value="NZ_JASCTH010000010.1"/>
</dbReference>
<keyword evidence="2" id="KW-0805">Transcription regulation</keyword>
<accession>A0ABT6WKY6</accession>
<evidence type="ECO:0000256" key="4">
    <source>
        <dbReference type="ARBA" id="ARBA00023163"/>
    </source>
</evidence>
<feature type="modified residue" description="4-aspartylphosphate" evidence="5">
    <location>
        <position position="66"/>
    </location>
</feature>
<keyword evidence="3" id="KW-0238">DNA-binding</keyword>
<feature type="domain" description="Response regulatory" evidence="7">
    <location>
        <begin position="15"/>
        <end position="138"/>
    </location>
</feature>
<keyword evidence="4" id="KW-0804">Transcription</keyword>
<dbReference type="PROSITE" id="PS50110">
    <property type="entry name" value="RESPONSE_REGULATORY"/>
    <property type="match status" value="1"/>
</dbReference>
<evidence type="ECO:0000256" key="1">
    <source>
        <dbReference type="ARBA" id="ARBA00022553"/>
    </source>
</evidence>
<dbReference type="SMART" id="SM00421">
    <property type="entry name" value="HTH_LUXR"/>
    <property type="match status" value="1"/>
</dbReference>
<name>A0ABT6WKY6_9ACTN</name>
<evidence type="ECO:0000259" key="6">
    <source>
        <dbReference type="PROSITE" id="PS50043"/>
    </source>
</evidence>
<dbReference type="PRINTS" id="PR00038">
    <property type="entry name" value="HTHLUXR"/>
</dbReference>
<dbReference type="SMART" id="SM00448">
    <property type="entry name" value="REC"/>
    <property type="match status" value="1"/>
</dbReference>
<dbReference type="Pfam" id="PF00196">
    <property type="entry name" value="GerE"/>
    <property type="match status" value="1"/>
</dbReference>
<evidence type="ECO:0000256" key="5">
    <source>
        <dbReference type="PROSITE-ProRule" id="PRU00169"/>
    </source>
</evidence>
<evidence type="ECO:0000256" key="3">
    <source>
        <dbReference type="ARBA" id="ARBA00023125"/>
    </source>
</evidence>